<keyword evidence="1" id="KW-0472">Membrane</keyword>
<dbReference type="AlphaFoldDB" id="A0A087AD81"/>
<keyword evidence="1" id="KW-0812">Transmembrane</keyword>
<dbReference type="RefSeq" id="WP_043166473.1">
    <property type="nucleotide sequence ID" value="NZ_JDUV01000013.1"/>
</dbReference>
<comment type="caution">
    <text evidence="2">The sequence shown here is derived from an EMBL/GenBank/DDBJ whole genome shotgun (WGS) entry which is preliminary data.</text>
</comment>
<reference evidence="2 3" key="1">
    <citation type="submission" date="2014-03" db="EMBL/GenBank/DDBJ databases">
        <title>Genomics of Bifidobacteria.</title>
        <authorList>
            <person name="Ventura M."/>
            <person name="Milani C."/>
            <person name="Lugli G.A."/>
        </authorList>
    </citation>
    <scope>NUCLEOTIDE SEQUENCE [LARGE SCALE GENOMIC DNA]</scope>
    <source>
        <strain evidence="2 3">DSM 23973</strain>
    </source>
</reference>
<dbReference type="EMBL" id="JGYS01000001">
    <property type="protein sequence ID" value="KFI56731.1"/>
    <property type="molecule type" value="Genomic_DNA"/>
</dbReference>
<proteinExistence type="predicted"/>
<accession>A0A087AD81</accession>
<protein>
    <submittedName>
        <fullName evidence="2">Uncharacterized protein</fullName>
    </submittedName>
</protein>
<feature type="transmembrane region" description="Helical" evidence="1">
    <location>
        <begin position="6"/>
        <end position="25"/>
    </location>
</feature>
<dbReference type="OrthoDB" id="3243284at2"/>
<dbReference type="STRING" id="1437609.BCAL_0338"/>
<organism evidence="2 3">
    <name type="scientific">Bifidobacterium callitrichos DSM 23973</name>
    <dbReference type="NCBI Taxonomy" id="1437609"/>
    <lineage>
        <taxon>Bacteria</taxon>
        <taxon>Bacillati</taxon>
        <taxon>Actinomycetota</taxon>
        <taxon>Actinomycetes</taxon>
        <taxon>Bifidobacteriales</taxon>
        <taxon>Bifidobacteriaceae</taxon>
        <taxon>Bifidobacterium</taxon>
    </lineage>
</organism>
<dbReference type="eggNOG" id="ENOG5031Y5K">
    <property type="taxonomic scope" value="Bacteria"/>
</dbReference>
<evidence type="ECO:0000256" key="1">
    <source>
        <dbReference type="SAM" id="Phobius"/>
    </source>
</evidence>
<keyword evidence="1" id="KW-1133">Transmembrane helix</keyword>
<evidence type="ECO:0000313" key="3">
    <source>
        <dbReference type="Proteomes" id="UP000029072"/>
    </source>
</evidence>
<gene>
    <name evidence="2" type="ORF">BCAL_0338</name>
</gene>
<evidence type="ECO:0000313" key="2">
    <source>
        <dbReference type="EMBL" id="KFI56731.1"/>
    </source>
</evidence>
<dbReference type="Proteomes" id="UP000029072">
    <property type="component" value="Unassembled WGS sequence"/>
</dbReference>
<sequence length="106" mass="12290">MPWWIWLLLALFMIAMLVIGGIYVFRRALAALSVISETGARIGDRLTRMSEPVDQENPDEAPIFTQPLKVAAERYEEAHVGVILRKEARRDRHVQAWRRWRHGILG</sequence>
<name>A0A087AD81_9BIFI</name>